<feature type="binding site" evidence="6">
    <location>
        <position position="97"/>
    </location>
    <ligand>
        <name>chlorophyll a</name>
        <dbReference type="ChEBI" id="CHEBI:58416"/>
        <label>1</label>
    </ligand>
</feature>
<evidence type="ECO:0000256" key="1">
    <source>
        <dbReference type="ARBA" id="ARBA00022494"/>
    </source>
</evidence>
<name>A0AAW1QN74_9CHLO</name>
<feature type="binding site" evidence="6">
    <location>
        <position position="154"/>
    </location>
    <ligand>
        <name>chlorophyll a</name>
        <dbReference type="ChEBI" id="CHEBI:58416"/>
        <label>1</label>
    </ligand>
</feature>
<dbReference type="InterPro" id="IPR022796">
    <property type="entry name" value="Chloroa_b-bind"/>
</dbReference>
<dbReference type="SUPFAM" id="SSF103511">
    <property type="entry name" value="Chlorophyll a-b binding protein"/>
    <property type="match status" value="1"/>
</dbReference>
<feature type="binding site" description="axial binding residue" evidence="6">
    <location>
        <position position="159"/>
    </location>
    <ligand>
        <name>chlorophyll b</name>
        <dbReference type="ChEBI" id="CHEBI:61721"/>
        <label>1</label>
    </ligand>
    <ligandPart>
        <name>Mg</name>
        <dbReference type="ChEBI" id="CHEBI:25107"/>
    </ligandPart>
</feature>
<dbReference type="InterPro" id="IPR001344">
    <property type="entry name" value="Chloro_AB-bd_pln"/>
</dbReference>
<keyword evidence="1 6" id="KW-0148">Chlorophyll</keyword>
<evidence type="ECO:0000256" key="7">
    <source>
        <dbReference type="RuleBase" id="RU363080"/>
    </source>
</evidence>
<sequence>MRCRPDQAAAMSAFLMNKAFLGASVGVQNGSKTTMMAKATKIVKKAAQQVASKVGGGSAKGFRRYQGDALWLPNTTRPDWLDGSLPGDRGFDPLGLSKPTSYLQVDLDSLDNNKAVNRAGQIIGTFTPGKTQVSSEALAPYNEVFSLERFRENELIHGRWAMLATLGVIVAEATTGVSWVDAGKVELDSASYLGFNLPFSISQLVWIEALLVGGAEIYRNGATDLEERIYPGGYFDPLSLASDASARTAKLREAEIKHGRLAMVAFLGFGVQAFYTGEGALGSLAKFANNFSPELAEKISEF</sequence>
<feature type="binding site" description="axial binding residue" evidence="6">
    <location>
        <position position="200"/>
    </location>
    <ligand>
        <name>chlorophyll b</name>
        <dbReference type="ChEBI" id="CHEBI:61721"/>
        <label>1</label>
    </ligand>
    <ligandPart>
        <name>Mg</name>
        <dbReference type="ChEBI" id="CHEBI:25107"/>
    </ligandPart>
</feature>
<comment type="similarity">
    <text evidence="7">Belongs to the light-harvesting chlorophyll a/b-binding (LHC) protein family.</text>
</comment>
<feature type="binding site" evidence="6">
    <location>
        <position position="272"/>
    </location>
    <ligand>
        <name>chlorophyll a</name>
        <dbReference type="ChEBI" id="CHEBI:58416"/>
        <label>1</label>
    </ligand>
</feature>
<keyword evidence="3 7" id="KW-0602">Photosynthesis</keyword>
<dbReference type="GO" id="GO:0009535">
    <property type="term" value="C:chloroplast thylakoid membrane"/>
    <property type="evidence" value="ECO:0007669"/>
    <property type="project" value="UniProtKB-SubCell"/>
</dbReference>
<gene>
    <name evidence="8" type="ORF">WJX81_006465</name>
</gene>
<keyword evidence="7" id="KW-0603">Photosystem I</keyword>
<organism evidence="8 9">
    <name type="scientific">Elliptochloris bilobata</name>
    <dbReference type="NCBI Taxonomy" id="381761"/>
    <lineage>
        <taxon>Eukaryota</taxon>
        <taxon>Viridiplantae</taxon>
        <taxon>Chlorophyta</taxon>
        <taxon>core chlorophytes</taxon>
        <taxon>Trebouxiophyceae</taxon>
        <taxon>Trebouxiophyceae incertae sedis</taxon>
        <taxon>Elliptochloris clade</taxon>
        <taxon>Elliptochloris</taxon>
    </lineage>
</organism>
<dbReference type="EMBL" id="JALJOU010000085">
    <property type="protein sequence ID" value="KAK9822665.1"/>
    <property type="molecule type" value="Genomic_DNA"/>
</dbReference>
<evidence type="ECO:0000313" key="9">
    <source>
        <dbReference type="Proteomes" id="UP001445335"/>
    </source>
</evidence>
<evidence type="ECO:0000256" key="3">
    <source>
        <dbReference type="ARBA" id="ARBA00022531"/>
    </source>
</evidence>
<evidence type="ECO:0000313" key="8">
    <source>
        <dbReference type="EMBL" id="KAK9822665.1"/>
    </source>
</evidence>
<evidence type="ECO:0000256" key="5">
    <source>
        <dbReference type="ARBA" id="ARBA00022991"/>
    </source>
</evidence>
<feature type="binding site" evidence="6">
    <location>
        <position position="216"/>
    </location>
    <ligand>
        <name>chlorophyll a</name>
        <dbReference type="ChEBI" id="CHEBI:58416"/>
        <label>5</label>
    </ligand>
</feature>
<keyword evidence="7" id="KW-0793">Thylakoid</keyword>
<keyword evidence="2 7" id="KW-0150">Chloroplast</keyword>
<comment type="subcellular location">
    <subcellularLocation>
        <location evidence="7">Plastid</location>
        <location evidence="7">Chloroplast thylakoid membrane</location>
    </subcellularLocation>
</comment>
<proteinExistence type="inferred from homology"/>
<evidence type="ECO:0000256" key="4">
    <source>
        <dbReference type="ARBA" id="ARBA00022640"/>
    </source>
</evidence>
<dbReference type="GO" id="GO:0016168">
    <property type="term" value="F:chlorophyll binding"/>
    <property type="evidence" value="ECO:0007669"/>
    <property type="project" value="UniProtKB-KW"/>
</dbReference>
<dbReference type="GO" id="GO:0009765">
    <property type="term" value="P:photosynthesis, light harvesting"/>
    <property type="evidence" value="ECO:0007669"/>
    <property type="project" value="InterPro"/>
</dbReference>
<feature type="binding site" evidence="6">
    <location>
        <position position="260"/>
    </location>
    <ligand>
        <name>chlorophyll a</name>
        <dbReference type="ChEBI" id="CHEBI:58416"/>
        <label>1</label>
    </ligand>
</feature>
<feature type="binding site" evidence="6">
    <location>
        <position position="255"/>
    </location>
    <ligand>
        <name>chlorophyll a</name>
        <dbReference type="ChEBI" id="CHEBI:58416"/>
        <label>1</label>
    </ligand>
</feature>
<dbReference type="GO" id="GO:0009523">
    <property type="term" value="C:photosystem II"/>
    <property type="evidence" value="ECO:0007669"/>
    <property type="project" value="UniProtKB-KW"/>
</dbReference>
<dbReference type="Pfam" id="PF00504">
    <property type="entry name" value="Chloroa_b-bind"/>
    <property type="match status" value="1"/>
</dbReference>
<accession>A0AAW1QN74</accession>
<keyword evidence="5 7" id="KW-0157">Chromophore</keyword>
<dbReference type="PANTHER" id="PTHR21649">
    <property type="entry name" value="CHLOROPHYLL A/B BINDING PROTEIN"/>
    <property type="match status" value="1"/>
</dbReference>
<comment type="function">
    <text evidence="7">The light-harvesting complex (LHC) functions as a light receptor, it captures and delivers excitation energy to photosystems with which it is closely associated.</text>
</comment>
<protein>
    <recommendedName>
        <fullName evidence="7">Chlorophyll a-b binding protein, chloroplastic</fullName>
    </recommendedName>
</protein>
<evidence type="ECO:0000256" key="6">
    <source>
        <dbReference type="PIRSR" id="PIRSR601344-1"/>
    </source>
</evidence>
<dbReference type="GO" id="GO:0009522">
    <property type="term" value="C:photosystem I"/>
    <property type="evidence" value="ECO:0007669"/>
    <property type="project" value="UniProtKB-KW"/>
</dbReference>
<dbReference type="Gene3D" id="1.10.3460.10">
    <property type="entry name" value="Chlorophyll a/b binding protein domain"/>
    <property type="match status" value="1"/>
</dbReference>
<evidence type="ECO:0000256" key="2">
    <source>
        <dbReference type="ARBA" id="ARBA00022528"/>
    </source>
</evidence>
<dbReference type="Proteomes" id="UP001445335">
    <property type="component" value="Unassembled WGS sequence"/>
</dbReference>
<keyword evidence="9" id="KW-1185">Reference proteome</keyword>
<dbReference type="AlphaFoldDB" id="A0AAW1QN74"/>
<comment type="caution">
    <text evidence="8">The sequence shown here is derived from an EMBL/GenBank/DDBJ whole genome shotgun (WGS) entry which is preliminary data.</text>
</comment>
<reference evidence="8 9" key="1">
    <citation type="journal article" date="2024" name="Nat. Commun.">
        <title>Phylogenomics reveals the evolutionary origins of lichenization in chlorophyte algae.</title>
        <authorList>
            <person name="Puginier C."/>
            <person name="Libourel C."/>
            <person name="Otte J."/>
            <person name="Skaloud P."/>
            <person name="Haon M."/>
            <person name="Grisel S."/>
            <person name="Petersen M."/>
            <person name="Berrin J.G."/>
            <person name="Delaux P.M."/>
            <person name="Dal Grande F."/>
            <person name="Keller J."/>
        </authorList>
    </citation>
    <scope>NUCLEOTIDE SEQUENCE [LARGE SCALE GENOMIC DNA]</scope>
    <source>
        <strain evidence="8 9">SAG 245.80</strain>
    </source>
</reference>
<keyword evidence="4 7" id="KW-0934">Plastid</keyword>
<keyword evidence="7" id="KW-0604">Photosystem II</keyword>
<feature type="binding site" evidence="6">
    <location>
        <position position="157"/>
    </location>
    <ligand>
        <name>chlorophyll a</name>
        <dbReference type="ChEBI" id="CHEBI:58416"/>
        <label>1</label>
    </ligand>
</feature>